<protein>
    <submittedName>
        <fullName evidence="2">Uncharacterized protein</fullName>
    </submittedName>
</protein>
<accession>A0A7J6KJ44</accession>
<dbReference type="EMBL" id="JAAPAO010002834">
    <property type="protein sequence ID" value="KAF4647127.1"/>
    <property type="molecule type" value="Genomic_DNA"/>
</dbReference>
<keyword evidence="3" id="KW-1185">Reference proteome</keyword>
<feature type="region of interest" description="Disordered" evidence="1">
    <location>
        <begin position="189"/>
        <end position="209"/>
    </location>
</feature>
<sequence>LAAPFRICITTAAVPKNQAHRIFEVCMAHRSELAAWSEIEIPEQGDSDAEAHMALAVGQWLNSCTTAFKEVVELLKADFDITDSSELMRNWVMLDVSDCGKWSVYRSKEALYYTQLEQFYDEKLAWPIRRDRLIAALGQYSIFRDNIAMRSTVFPNLRKASTLDSFDKVLKKLEDDNYPIGLDDVLGKAERAKQKEEVGGSRQQDGRKT</sequence>
<feature type="non-terminal residue" evidence="2">
    <location>
        <position position="1"/>
    </location>
</feature>
<dbReference type="Proteomes" id="UP000591131">
    <property type="component" value="Unassembled WGS sequence"/>
</dbReference>
<comment type="caution">
    <text evidence="2">The sequence shown here is derived from an EMBL/GenBank/DDBJ whole genome shotgun (WGS) entry which is preliminary data.</text>
</comment>
<proteinExistence type="predicted"/>
<evidence type="ECO:0000313" key="3">
    <source>
        <dbReference type="Proteomes" id="UP000591131"/>
    </source>
</evidence>
<evidence type="ECO:0000256" key="1">
    <source>
        <dbReference type="SAM" id="MobiDB-lite"/>
    </source>
</evidence>
<name>A0A7J6KJ44_PERCH</name>
<gene>
    <name evidence="2" type="ORF">FOL47_005051</name>
</gene>
<evidence type="ECO:0000313" key="2">
    <source>
        <dbReference type="EMBL" id="KAF4647127.1"/>
    </source>
</evidence>
<dbReference type="AlphaFoldDB" id="A0A7J6KJ44"/>
<organism evidence="2 3">
    <name type="scientific">Perkinsus chesapeaki</name>
    <name type="common">Clam parasite</name>
    <name type="synonym">Perkinsus andrewsi</name>
    <dbReference type="NCBI Taxonomy" id="330153"/>
    <lineage>
        <taxon>Eukaryota</taxon>
        <taxon>Sar</taxon>
        <taxon>Alveolata</taxon>
        <taxon>Perkinsozoa</taxon>
        <taxon>Perkinsea</taxon>
        <taxon>Perkinsida</taxon>
        <taxon>Perkinsidae</taxon>
        <taxon>Perkinsus</taxon>
    </lineage>
</organism>
<reference evidence="2 3" key="1">
    <citation type="submission" date="2020-04" db="EMBL/GenBank/DDBJ databases">
        <title>Perkinsus chesapeaki whole genome sequence.</title>
        <authorList>
            <person name="Bogema D.R."/>
        </authorList>
    </citation>
    <scope>NUCLEOTIDE SEQUENCE [LARGE SCALE GENOMIC DNA]</scope>
    <source>
        <strain evidence="2">ATCC PRA-425</strain>
    </source>
</reference>
<feature type="non-terminal residue" evidence="2">
    <location>
        <position position="209"/>
    </location>
</feature>